<dbReference type="OrthoDB" id="432647at2759"/>
<evidence type="ECO:0000256" key="7">
    <source>
        <dbReference type="ARBA" id="ARBA00047899"/>
    </source>
</evidence>
<dbReference type="SUPFAM" id="SSF50729">
    <property type="entry name" value="PH domain-like"/>
    <property type="match status" value="1"/>
</dbReference>
<organism evidence="10 11">
    <name type="scientific">Stentor coeruleus</name>
    <dbReference type="NCBI Taxonomy" id="5963"/>
    <lineage>
        <taxon>Eukaryota</taxon>
        <taxon>Sar</taxon>
        <taxon>Alveolata</taxon>
        <taxon>Ciliophora</taxon>
        <taxon>Postciliodesmatophora</taxon>
        <taxon>Heterotrichea</taxon>
        <taxon>Heterotrichida</taxon>
        <taxon>Stentoridae</taxon>
        <taxon>Stentor</taxon>
    </lineage>
</organism>
<dbReference type="PROSITE" id="PS50011">
    <property type="entry name" value="PROTEIN_KINASE_DOM"/>
    <property type="match status" value="1"/>
</dbReference>
<keyword evidence="3" id="KW-0808">Transferase</keyword>
<dbReference type="EC" id="2.7.11.1" evidence="1"/>
<evidence type="ECO:0000313" key="11">
    <source>
        <dbReference type="Proteomes" id="UP000187209"/>
    </source>
</evidence>
<dbReference type="GO" id="GO:0004674">
    <property type="term" value="F:protein serine/threonine kinase activity"/>
    <property type="evidence" value="ECO:0007669"/>
    <property type="project" value="UniProtKB-KW"/>
</dbReference>
<comment type="catalytic activity">
    <reaction evidence="8">
        <text>L-seryl-[protein] + ATP = O-phospho-L-seryl-[protein] + ADP + H(+)</text>
        <dbReference type="Rhea" id="RHEA:17989"/>
        <dbReference type="Rhea" id="RHEA-COMP:9863"/>
        <dbReference type="Rhea" id="RHEA-COMP:11604"/>
        <dbReference type="ChEBI" id="CHEBI:15378"/>
        <dbReference type="ChEBI" id="CHEBI:29999"/>
        <dbReference type="ChEBI" id="CHEBI:30616"/>
        <dbReference type="ChEBI" id="CHEBI:83421"/>
        <dbReference type="ChEBI" id="CHEBI:456216"/>
        <dbReference type="EC" id="2.7.11.1"/>
    </reaction>
</comment>
<dbReference type="Proteomes" id="UP000187209">
    <property type="component" value="Unassembled WGS sequence"/>
</dbReference>
<feature type="domain" description="Protein kinase" evidence="9">
    <location>
        <begin position="16"/>
        <end position="271"/>
    </location>
</feature>
<gene>
    <name evidence="10" type="ORF">SteCoe_31499</name>
</gene>
<keyword evidence="5" id="KW-0418">Kinase</keyword>
<dbReference type="EMBL" id="MPUH01001081">
    <property type="protein sequence ID" value="OMJ70503.1"/>
    <property type="molecule type" value="Genomic_DNA"/>
</dbReference>
<comment type="catalytic activity">
    <reaction evidence="7">
        <text>L-threonyl-[protein] + ATP = O-phospho-L-threonyl-[protein] + ADP + H(+)</text>
        <dbReference type="Rhea" id="RHEA:46608"/>
        <dbReference type="Rhea" id="RHEA-COMP:11060"/>
        <dbReference type="Rhea" id="RHEA-COMP:11605"/>
        <dbReference type="ChEBI" id="CHEBI:15378"/>
        <dbReference type="ChEBI" id="CHEBI:30013"/>
        <dbReference type="ChEBI" id="CHEBI:30616"/>
        <dbReference type="ChEBI" id="CHEBI:61977"/>
        <dbReference type="ChEBI" id="CHEBI:456216"/>
        <dbReference type="EC" id="2.7.11.1"/>
    </reaction>
</comment>
<evidence type="ECO:0000256" key="4">
    <source>
        <dbReference type="ARBA" id="ARBA00022741"/>
    </source>
</evidence>
<evidence type="ECO:0000259" key="9">
    <source>
        <dbReference type="PROSITE" id="PS50011"/>
    </source>
</evidence>
<keyword evidence="6" id="KW-0067">ATP-binding</keyword>
<dbReference type="InterPro" id="IPR011009">
    <property type="entry name" value="Kinase-like_dom_sf"/>
</dbReference>
<dbReference type="InterPro" id="IPR000719">
    <property type="entry name" value="Prot_kinase_dom"/>
</dbReference>
<protein>
    <recommendedName>
        <fullName evidence="1">non-specific serine/threonine protein kinase</fullName>
        <ecNumber evidence="1">2.7.11.1</ecNumber>
    </recommendedName>
</protein>
<dbReference type="GO" id="GO:0005524">
    <property type="term" value="F:ATP binding"/>
    <property type="evidence" value="ECO:0007669"/>
    <property type="project" value="UniProtKB-KW"/>
</dbReference>
<evidence type="ECO:0000256" key="5">
    <source>
        <dbReference type="ARBA" id="ARBA00022777"/>
    </source>
</evidence>
<evidence type="ECO:0000313" key="10">
    <source>
        <dbReference type="EMBL" id="OMJ70503.1"/>
    </source>
</evidence>
<comment type="caution">
    <text evidence="10">The sequence shown here is derived from an EMBL/GenBank/DDBJ whole genome shotgun (WGS) entry which is preliminary data.</text>
</comment>
<dbReference type="Gene3D" id="2.30.29.30">
    <property type="entry name" value="Pleckstrin-homology domain (PH domain)/Phosphotyrosine-binding domain (PTB)"/>
    <property type="match status" value="1"/>
</dbReference>
<evidence type="ECO:0000256" key="3">
    <source>
        <dbReference type="ARBA" id="ARBA00022679"/>
    </source>
</evidence>
<dbReference type="Gene3D" id="1.10.510.10">
    <property type="entry name" value="Transferase(Phosphotransferase) domain 1"/>
    <property type="match status" value="1"/>
</dbReference>
<evidence type="ECO:0000256" key="8">
    <source>
        <dbReference type="ARBA" id="ARBA00048679"/>
    </source>
</evidence>
<dbReference type="SMART" id="SM00220">
    <property type="entry name" value="S_TKc"/>
    <property type="match status" value="1"/>
</dbReference>
<dbReference type="InterPro" id="IPR050236">
    <property type="entry name" value="Ser_Thr_kinase_AGC"/>
</dbReference>
<dbReference type="Gene3D" id="3.30.200.20">
    <property type="entry name" value="Phosphorylase Kinase, domain 1"/>
    <property type="match status" value="1"/>
</dbReference>
<dbReference type="PANTHER" id="PTHR24356">
    <property type="entry name" value="SERINE/THREONINE-PROTEIN KINASE"/>
    <property type="match status" value="1"/>
</dbReference>
<dbReference type="Pfam" id="PF14593">
    <property type="entry name" value="PH_3"/>
    <property type="match status" value="1"/>
</dbReference>
<dbReference type="InterPro" id="IPR033931">
    <property type="entry name" value="PDK1-typ_PH"/>
</dbReference>
<proteinExistence type="predicted"/>
<evidence type="ECO:0000256" key="1">
    <source>
        <dbReference type="ARBA" id="ARBA00012513"/>
    </source>
</evidence>
<dbReference type="GO" id="GO:0035556">
    <property type="term" value="P:intracellular signal transduction"/>
    <property type="evidence" value="ECO:0007669"/>
    <property type="project" value="TreeGrafter"/>
</dbReference>
<reference evidence="10 11" key="1">
    <citation type="submission" date="2016-11" db="EMBL/GenBank/DDBJ databases">
        <title>The macronuclear genome of Stentor coeruleus: a giant cell with tiny introns.</title>
        <authorList>
            <person name="Slabodnick M."/>
            <person name="Ruby J.G."/>
            <person name="Reiff S.B."/>
            <person name="Swart E.C."/>
            <person name="Gosai S."/>
            <person name="Prabakaran S."/>
            <person name="Witkowska E."/>
            <person name="Larue G.E."/>
            <person name="Fisher S."/>
            <person name="Freeman R.M."/>
            <person name="Gunawardena J."/>
            <person name="Chu W."/>
            <person name="Stover N.A."/>
            <person name="Gregory B.D."/>
            <person name="Nowacki M."/>
            <person name="Derisi J."/>
            <person name="Roy S.W."/>
            <person name="Marshall W.F."/>
            <person name="Sood P."/>
        </authorList>
    </citation>
    <scope>NUCLEOTIDE SEQUENCE [LARGE SCALE GENOMIC DNA]</scope>
    <source>
        <strain evidence="10">WM001</strain>
    </source>
</reference>
<evidence type="ECO:0000256" key="2">
    <source>
        <dbReference type="ARBA" id="ARBA00022527"/>
    </source>
</evidence>
<dbReference type="InterPro" id="IPR001849">
    <property type="entry name" value="PH_domain"/>
</dbReference>
<keyword evidence="11" id="KW-1185">Reference proteome</keyword>
<accession>A0A1R2B130</accession>
<keyword evidence="2" id="KW-0723">Serine/threonine-protein kinase</keyword>
<dbReference type="SUPFAM" id="SSF56112">
    <property type="entry name" value="Protein kinase-like (PK-like)"/>
    <property type="match status" value="1"/>
</dbReference>
<dbReference type="Pfam" id="PF00069">
    <property type="entry name" value="Pkinase"/>
    <property type="match status" value="1"/>
</dbReference>
<dbReference type="InterPro" id="IPR011993">
    <property type="entry name" value="PH-like_dom_sf"/>
</dbReference>
<dbReference type="SMART" id="SM00233">
    <property type="entry name" value="PH"/>
    <property type="match status" value="1"/>
</dbReference>
<dbReference type="AlphaFoldDB" id="A0A1R2B130"/>
<sequence length="392" mass="45595">MDLTVFSNDKYSRKDFEFLGSIASTPYGHIERTRNIKDNKEYALKVFEKFHLLDQEAYNKTVKEKHLLVSFKNTQPFLPLHCTFSDSENVYFVLELCPHGNLMQFMQRFTKFPFELARFYAGELVYMLETLRSEGIVHSEINPANLVIGPDYHIHLTNFQNAYSMTERINRRISLVESPDYLSPEALEGETTVAAEVWAAGCLIYHMLVGKSPFHASTIPMTYDKIRNGQIDFPSILPPFAVDLIQSMLLSDPTIRLGVNNFGDLKSHIFFQGLEIDTIYTFPVPDYKHEMSKDIRKNHRIIMEGVVKKKAGWIYKRRLVVISEEPRISYFEPTRRELRGEIAISPDLRGEVKNKIDFHIITPKRTYYFKVINEDPHKWVKAVAELVHKIYG</sequence>
<keyword evidence="4" id="KW-0547">Nucleotide-binding</keyword>
<evidence type="ECO:0000256" key="6">
    <source>
        <dbReference type="ARBA" id="ARBA00022840"/>
    </source>
</evidence>
<name>A0A1R2B130_9CILI</name>
<dbReference type="PANTHER" id="PTHR24356:SF163">
    <property type="entry name" value="3-PHOSPHOINOSITIDE-DEPENDENT PROTEIN KINASE 1-RELATED"/>
    <property type="match status" value="1"/>
</dbReference>